<dbReference type="AlphaFoldDB" id="A0A917FEP8"/>
<evidence type="ECO:0000256" key="5">
    <source>
        <dbReference type="ARBA" id="ARBA00022692"/>
    </source>
</evidence>
<dbReference type="Pfam" id="PF03591">
    <property type="entry name" value="AzlC"/>
    <property type="match status" value="1"/>
</dbReference>
<keyword evidence="3" id="KW-0813">Transport</keyword>
<keyword evidence="7 8" id="KW-0472">Membrane</keyword>
<evidence type="ECO:0000256" key="1">
    <source>
        <dbReference type="ARBA" id="ARBA00004651"/>
    </source>
</evidence>
<keyword evidence="5 8" id="KW-0812">Transmembrane</keyword>
<evidence type="ECO:0008006" key="11">
    <source>
        <dbReference type="Google" id="ProtNLM"/>
    </source>
</evidence>
<feature type="transmembrane region" description="Helical" evidence="8">
    <location>
        <begin position="176"/>
        <end position="194"/>
    </location>
</feature>
<evidence type="ECO:0000256" key="8">
    <source>
        <dbReference type="SAM" id="Phobius"/>
    </source>
</evidence>
<dbReference type="PANTHER" id="PTHR34979">
    <property type="entry name" value="INNER MEMBRANE PROTEIN YGAZ"/>
    <property type="match status" value="1"/>
</dbReference>
<feature type="transmembrane region" description="Helical" evidence="8">
    <location>
        <begin position="214"/>
        <end position="236"/>
    </location>
</feature>
<evidence type="ECO:0000256" key="3">
    <source>
        <dbReference type="ARBA" id="ARBA00022448"/>
    </source>
</evidence>
<evidence type="ECO:0000313" key="10">
    <source>
        <dbReference type="Proteomes" id="UP000637643"/>
    </source>
</evidence>
<comment type="similarity">
    <text evidence="2">Belongs to the AzlC family.</text>
</comment>
<dbReference type="GO" id="GO:0005886">
    <property type="term" value="C:plasma membrane"/>
    <property type="evidence" value="ECO:0007669"/>
    <property type="project" value="UniProtKB-SubCell"/>
</dbReference>
<evidence type="ECO:0000256" key="6">
    <source>
        <dbReference type="ARBA" id="ARBA00022989"/>
    </source>
</evidence>
<accession>A0A917FEP8</accession>
<dbReference type="GO" id="GO:1903785">
    <property type="term" value="P:L-valine transmembrane transport"/>
    <property type="evidence" value="ECO:0007669"/>
    <property type="project" value="TreeGrafter"/>
</dbReference>
<feature type="transmembrane region" description="Helical" evidence="8">
    <location>
        <begin position="149"/>
        <end position="169"/>
    </location>
</feature>
<keyword evidence="6 8" id="KW-1133">Transmembrane helix</keyword>
<dbReference type="EMBL" id="BMKR01000004">
    <property type="protein sequence ID" value="GGF68474.1"/>
    <property type="molecule type" value="Genomic_DNA"/>
</dbReference>
<dbReference type="RefSeq" id="WP_189022893.1">
    <property type="nucleotide sequence ID" value="NZ_BMKR01000004.1"/>
</dbReference>
<comment type="subcellular location">
    <subcellularLocation>
        <location evidence="1">Cell membrane</location>
        <topology evidence="1">Multi-pass membrane protein</topology>
    </subcellularLocation>
</comment>
<name>A0A917FEP8_9BACL</name>
<feature type="transmembrane region" description="Helical" evidence="8">
    <location>
        <begin position="38"/>
        <end position="59"/>
    </location>
</feature>
<comment type="caution">
    <text evidence="9">The sequence shown here is derived from an EMBL/GenBank/DDBJ whole genome shotgun (WGS) entry which is preliminary data.</text>
</comment>
<feature type="transmembrane region" description="Helical" evidence="8">
    <location>
        <begin position="71"/>
        <end position="91"/>
    </location>
</feature>
<dbReference type="InterPro" id="IPR011606">
    <property type="entry name" value="Brnchd-chn_aa_trnsp_permease"/>
</dbReference>
<protein>
    <recommendedName>
        <fullName evidence="11">Branched-chain amino acid ABC transporter permease</fullName>
    </recommendedName>
</protein>
<organism evidence="9 10">
    <name type="scientific">Paenibacillus albidus</name>
    <dbReference type="NCBI Taxonomy" id="2041023"/>
    <lineage>
        <taxon>Bacteria</taxon>
        <taxon>Bacillati</taxon>
        <taxon>Bacillota</taxon>
        <taxon>Bacilli</taxon>
        <taxon>Bacillales</taxon>
        <taxon>Paenibacillaceae</taxon>
        <taxon>Paenibacillus</taxon>
    </lineage>
</organism>
<proteinExistence type="inferred from homology"/>
<keyword evidence="10" id="KW-1185">Reference proteome</keyword>
<dbReference type="PANTHER" id="PTHR34979:SF1">
    <property type="entry name" value="INNER MEMBRANE PROTEIN YGAZ"/>
    <property type="match status" value="1"/>
</dbReference>
<dbReference type="Proteomes" id="UP000637643">
    <property type="component" value="Unassembled WGS sequence"/>
</dbReference>
<reference evidence="9" key="1">
    <citation type="journal article" date="2014" name="Int. J. Syst. Evol. Microbiol.">
        <title>Complete genome sequence of Corynebacterium casei LMG S-19264T (=DSM 44701T), isolated from a smear-ripened cheese.</title>
        <authorList>
            <consortium name="US DOE Joint Genome Institute (JGI-PGF)"/>
            <person name="Walter F."/>
            <person name="Albersmeier A."/>
            <person name="Kalinowski J."/>
            <person name="Ruckert C."/>
        </authorList>
    </citation>
    <scope>NUCLEOTIDE SEQUENCE</scope>
    <source>
        <strain evidence="9">CGMCC 1.16134</strain>
    </source>
</reference>
<reference evidence="9" key="2">
    <citation type="submission" date="2020-09" db="EMBL/GenBank/DDBJ databases">
        <authorList>
            <person name="Sun Q."/>
            <person name="Zhou Y."/>
        </authorList>
    </citation>
    <scope>NUCLEOTIDE SEQUENCE</scope>
    <source>
        <strain evidence="9">CGMCC 1.16134</strain>
    </source>
</reference>
<gene>
    <name evidence="9" type="ORF">GCM10010912_11880</name>
</gene>
<evidence type="ECO:0000256" key="2">
    <source>
        <dbReference type="ARBA" id="ARBA00010735"/>
    </source>
</evidence>
<evidence type="ECO:0000256" key="4">
    <source>
        <dbReference type="ARBA" id="ARBA00022475"/>
    </source>
</evidence>
<keyword evidence="4" id="KW-1003">Cell membrane</keyword>
<sequence>MKEYEIDFRKGLADSLPIVAGFIPACFTFGIVGTSLGLSGMAVFLLSAWVFAGASQFIAVKLLAAGSSAPVLLLITLIVNLRYLFIGVSFAGKLKQGLSLPAKLGIGFTLTEEVYAVAMARASAIQGNEGKQADVKKKLPPAYLAGLQFPPYAANLLATGAGISLAGYVPSMYLPALNTSLYALLIALVVPQILRKPTHLGTCLSAAGSSWLLHPYLGDLTVLAAMSIGMIAGMFFRSGRLQTGEEYI</sequence>
<evidence type="ECO:0000313" key="9">
    <source>
        <dbReference type="EMBL" id="GGF68474.1"/>
    </source>
</evidence>
<evidence type="ECO:0000256" key="7">
    <source>
        <dbReference type="ARBA" id="ARBA00023136"/>
    </source>
</evidence>
<feature type="transmembrane region" description="Helical" evidence="8">
    <location>
        <begin position="12"/>
        <end position="32"/>
    </location>
</feature>